<sequence length="236" mass="27576">MEQQLELLWQYQQVDMEVERYEREMRQSPNRQKLIKQRDFLMEQQNVVKRIEQEVAILSDRMEAIRDEITRLQSAVADLQSQVEQNPPQDVEEARKQIQAAQKLVNTISRYETELTKLRKDADLRDRHQHEARVRAAKTRAEFDQLKKVYDVEYKKQSVELERLRARVTEAAKNIAPEMLERYKVIKKHSIPPMTRLQGDRCGGCNMSLPAAVLGQVRSGSAAVECENCGRIIITQ</sequence>
<dbReference type="InterPro" id="IPR003743">
    <property type="entry name" value="Zf-RING_7"/>
</dbReference>
<evidence type="ECO:0000313" key="4">
    <source>
        <dbReference type="Proteomes" id="UP000886887"/>
    </source>
</evidence>
<evidence type="ECO:0000313" key="3">
    <source>
        <dbReference type="EMBL" id="HIQ72438.1"/>
    </source>
</evidence>
<protein>
    <recommendedName>
        <fullName evidence="2">C4-type zinc ribbon domain-containing protein</fullName>
    </recommendedName>
</protein>
<gene>
    <name evidence="3" type="ORF">IAB73_09565</name>
</gene>
<reference evidence="3" key="2">
    <citation type="journal article" date="2021" name="PeerJ">
        <title>Extensive microbial diversity within the chicken gut microbiome revealed by metagenomics and culture.</title>
        <authorList>
            <person name="Gilroy R."/>
            <person name="Ravi A."/>
            <person name="Getino M."/>
            <person name="Pursley I."/>
            <person name="Horton D.L."/>
            <person name="Alikhan N.F."/>
            <person name="Baker D."/>
            <person name="Gharbi K."/>
            <person name="Hall N."/>
            <person name="Watson M."/>
            <person name="Adriaenssens E.M."/>
            <person name="Foster-Nyarko E."/>
            <person name="Jarju S."/>
            <person name="Secka A."/>
            <person name="Antonio M."/>
            <person name="Oren A."/>
            <person name="Chaudhuri R.R."/>
            <person name="La Ragione R."/>
            <person name="Hildebrand F."/>
            <person name="Pallen M.J."/>
        </authorList>
    </citation>
    <scope>NUCLEOTIDE SEQUENCE</scope>
    <source>
        <strain evidence="3">ChiSxjej2B14-6234</strain>
    </source>
</reference>
<organism evidence="3 4">
    <name type="scientific">Candidatus Onthenecus intestinigallinarum</name>
    <dbReference type="NCBI Taxonomy" id="2840875"/>
    <lineage>
        <taxon>Bacteria</taxon>
        <taxon>Bacillati</taxon>
        <taxon>Bacillota</taxon>
        <taxon>Clostridia</taxon>
        <taxon>Eubacteriales</taxon>
        <taxon>Candidatus Onthenecus</taxon>
    </lineage>
</organism>
<dbReference type="EMBL" id="DVFJ01000036">
    <property type="protein sequence ID" value="HIQ72438.1"/>
    <property type="molecule type" value="Genomic_DNA"/>
</dbReference>
<keyword evidence="1" id="KW-0175">Coiled coil</keyword>
<dbReference type="Proteomes" id="UP000886887">
    <property type="component" value="Unassembled WGS sequence"/>
</dbReference>
<dbReference type="Pfam" id="PF02591">
    <property type="entry name" value="Zn_ribbon_9"/>
    <property type="match status" value="1"/>
</dbReference>
<dbReference type="Gene3D" id="1.10.287.1490">
    <property type="match status" value="1"/>
</dbReference>
<proteinExistence type="predicted"/>
<dbReference type="AlphaFoldDB" id="A0A9D1CRR2"/>
<comment type="caution">
    <text evidence="3">The sequence shown here is derived from an EMBL/GenBank/DDBJ whole genome shotgun (WGS) entry which is preliminary data.</text>
</comment>
<feature type="coiled-coil region" evidence="1">
    <location>
        <begin position="41"/>
        <end position="121"/>
    </location>
</feature>
<evidence type="ECO:0000256" key="1">
    <source>
        <dbReference type="SAM" id="Coils"/>
    </source>
</evidence>
<reference evidence="3" key="1">
    <citation type="submission" date="2020-10" db="EMBL/GenBank/DDBJ databases">
        <authorList>
            <person name="Gilroy R."/>
        </authorList>
    </citation>
    <scope>NUCLEOTIDE SEQUENCE</scope>
    <source>
        <strain evidence="3">ChiSxjej2B14-6234</strain>
    </source>
</reference>
<feature type="domain" description="C4-type zinc ribbon" evidence="2">
    <location>
        <begin position="201"/>
        <end position="233"/>
    </location>
</feature>
<accession>A0A9D1CRR2</accession>
<name>A0A9D1CRR2_9FIRM</name>
<evidence type="ECO:0000259" key="2">
    <source>
        <dbReference type="Pfam" id="PF02591"/>
    </source>
</evidence>